<accession>A0ABR1MBZ2</accession>
<proteinExistence type="predicted"/>
<name>A0ABR1MBZ2_9PEZI</name>
<organism evidence="2 3">
    <name type="scientific">Phyllosticta citricarpa</name>
    <dbReference type="NCBI Taxonomy" id="55181"/>
    <lineage>
        <taxon>Eukaryota</taxon>
        <taxon>Fungi</taxon>
        <taxon>Dikarya</taxon>
        <taxon>Ascomycota</taxon>
        <taxon>Pezizomycotina</taxon>
        <taxon>Dothideomycetes</taxon>
        <taxon>Dothideomycetes incertae sedis</taxon>
        <taxon>Botryosphaeriales</taxon>
        <taxon>Phyllostictaceae</taxon>
        <taxon>Phyllosticta</taxon>
    </lineage>
</organism>
<dbReference type="EMBL" id="JBBPDW010000017">
    <property type="protein sequence ID" value="KAK7545560.1"/>
    <property type="molecule type" value="Genomic_DNA"/>
</dbReference>
<reference evidence="2 3" key="1">
    <citation type="submission" date="2024-04" db="EMBL/GenBank/DDBJ databases">
        <title>Phyllosticta paracitricarpa is synonymous to the EU quarantine fungus P. citricarpa based on phylogenomic analyses.</title>
        <authorList>
            <consortium name="Lawrence Berkeley National Laboratory"/>
            <person name="Van Ingen-Buijs V.A."/>
            <person name="Van Westerhoven A.C."/>
            <person name="Haridas S."/>
            <person name="Skiadas P."/>
            <person name="Martin F."/>
            <person name="Groenewald J.Z."/>
            <person name="Crous P.W."/>
            <person name="Seidl M.F."/>
        </authorList>
    </citation>
    <scope>NUCLEOTIDE SEQUENCE [LARGE SCALE GENOMIC DNA]</scope>
    <source>
        <strain evidence="2 3">CBS 122670</strain>
    </source>
</reference>
<sequence>MGINPTCACVSSASTPKGARGCRRHTQILELCTSATSAPTPRQLPTQPCHHLEQSYMYFMPPHVSRQEPEAPEQRQETQVHASQQELLGRLHAENKKADDLLRRARELEAETHAYLDKIRSSRESDTAAREPGRCYCDVEWPDASPEMLRCLHKIDDLVSVKFRPDDVGFFRHLPAPDGEDDDENEVFYRYENRSCGKCGGAINKVSGPWSRVEVFSLVSHTILAKAVAGVMDPNCRP</sequence>
<evidence type="ECO:0000313" key="3">
    <source>
        <dbReference type="Proteomes" id="UP001365128"/>
    </source>
</evidence>
<keyword evidence="1" id="KW-0175">Coiled coil</keyword>
<evidence type="ECO:0000313" key="2">
    <source>
        <dbReference type="EMBL" id="KAK7545560.1"/>
    </source>
</evidence>
<comment type="caution">
    <text evidence="2">The sequence shown here is derived from an EMBL/GenBank/DDBJ whole genome shotgun (WGS) entry which is preliminary data.</text>
</comment>
<dbReference type="Proteomes" id="UP001365128">
    <property type="component" value="Unassembled WGS sequence"/>
</dbReference>
<keyword evidence="3" id="KW-1185">Reference proteome</keyword>
<feature type="coiled-coil region" evidence="1">
    <location>
        <begin position="91"/>
        <end position="118"/>
    </location>
</feature>
<gene>
    <name evidence="2" type="ORF">IWX46DRAFT_627281</name>
</gene>
<protein>
    <submittedName>
        <fullName evidence="2">Uncharacterized protein</fullName>
    </submittedName>
</protein>
<evidence type="ECO:0000256" key="1">
    <source>
        <dbReference type="SAM" id="Coils"/>
    </source>
</evidence>